<reference evidence="1 2" key="1">
    <citation type="journal article" date="2018" name="Front. Plant Sci.">
        <title>Red Clover (Trifolium pratense) and Zigzag Clover (T. medium) - A Picture of Genomic Similarities and Differences.</title>
        <authorList>
            <person name="Dluhosova J."/>
            <person name="Istvanek J."/>
            <person name="Nedelnik J."/>
            <person name="Repkova J."/>
        </authorList>
    </citation>
    <scope>NUCLEOTIDE SEQUENCE [LARGE SCALE GENOMIC DNA]</scope>
    <source>
        <strain evidence="2">cv. 10/8</strain>
        <tissue evidence="1">Leaf</tissue>
    </source>
</reference>
<dbReference type="Proteomes" id="UP000265520">
    <property type="component" value="Unassembled WGS sequence"/>
</dbReference>
<dbReference type="AlphaFoldDB" id="A0A392V711"/>
<sequence>MAIFCAAVNMARRRFSTG</sequence>
<proteinExistence type="predicted"/>
<accession>A0A392V711</accession>
<feature type="non-terminal residue" evidence="1">
    <location>
        <position position="18"/>
    </location>
</feature>
<comment type="caution">
    <text evidence="1">The sequence shown here is derived from an EMBL/GenBank/DDBJ whole genome shotgun (WGS) entry which is preliminary data.</text>
</comment>
<organism evidence="1 2">
    <name type="scientific">Trifolium medium</name>
    <dbReference type="NCBI Taxonomy" id="97028"/>
    <lineage>
        <taxon>Eukaryota</taxon>
        <taxon>Viridiplantae</taxon>
        <taxon>Streptophyta</taxon>
        <taxon>Embryophyta</taxon>
        <taxon>Tracheophyta</taxon>
        <taxon>Spermatophyta</taxon>
        <taxon>Magnoliopsida</taxon>
        <taxon>eudicotyledons</taxon>
        <taxon>Gunneridae</taxon>
        <taxon>Pentapetalae</taxon>
        <taxon>rosids</taxon>
        <taxon>fabids</taxon>
        <taxon>Fabales</taxon>
        <taxon>Fabaceae</taxon>
        <taxon>Papilionoideae</taxon>
        <taxon>50 kb inversion clade</taxon>
        <taxon>NPAAA clade</taxon>
        <taxon>Hologalegina</taxon>
        <taxon>IRL clade</taxon>
        <taxon>Trifolieae</taxon>
        <taxon>Trifolium</taxon>
    </lineage>
</organism>
<keyword evidence="2" id="KW-1185">Reference proteome</keyword>
<evidence type="ECO:0000313" key="2">
    <source>
        <dbReference type="Proteomes" id="UP000265520"/>
    </source>
</evidence>
<name>A0A392V711_9FABA</name>
<evidence type="ECO:0000313" key="1">
    <source>
        <dbReference type="EMBL" id="MCI82741.1"/>
    </source>
</evidence>
<dbReference type="EMBL" id="LXQA011050673">
    <property type="protein sequence ID" value="MCI82741.1"/>
    <property type="molecule type" value="Genomic_DNA"/>
</dbReference>
<protein>
    <submittedName>
        <fullName evidence="1">Uncharacterized protein</fullName>
    </submittedName>
</protein>